<comment type="caution">
    <text evidence="2">The sequence shown here is derived from an EMBL/GenBank/DDBJ whole genome shotgun (WGS) entry which is preliminary data.</text>
</comment>
<keyword evidence="1" id="KW-0812">Transmembrane</keyword>
<evidence type="ECO:0000313" key="3">
    <source>
        <dbReference type="Proteomes" id="UP001140949"/>
    </source>
</evidence>
<reference evidence="2" key="2">
    <citation type="submission" date="2023-04" db="EMBL/GenBank/DDBJ databases">
        <authorList>
            <person name="Bruccoleri R.E."/>
            <person name="Oakeley E.J."/>
            <person name="Faust A.-M."/>
            <person name="Dessus-Babus S."/>
            <person name="Altorfer M."/>
            <person name="Burckhardt D."/>
            <person name="Oertli M."/>
            <person name="Naumann U."/>
            <person name="Petersen F."/>
            <person name="Wong J."/>
        </authorList>
    </citation>
    <scope>NUCLEOTIDE SEQUENCE</scope>
    <source>
        <strain evidence="2">GSM-AAB239-AS_SAM_17_03QT</strain>
        <tissue evidence="2">Leaf</tissue>
    </source>
</reference>
<name>A0AAX6GHZ7_IRIPA</name>
<reference evidence="2" key="1">
    <citation type="journal article" date="2023" name="GigaByte">
        <title>Genome assembly of the bearded iris, Iris pallida Lam.</title>
        <authorList>
            <person name="Bruccoleri R.E."/>
            <person name="Oakeley E.J."/>
            <person name="Faust A.M.E."/>
            <person name="Altorfer M."/>
            <person name="Dessus-Babus S."/>
            <person name="Burckhardt D."/>
            <person name="Oertli M."/>
            <person name="Naumann U."/>
            <person name="Petersen F."/>
            <person name="Wong J."/>
        </authorList>
    </citation>
    <scope>NUCLEOTIDE SEQUENCE</scope>
    <source>
        <strain evidence="2">GSM-AAB239-AS_SAM_17_03QT</strain>
    </source>
</reference>
<keyword evidence="1" id="KW-0472">Membrane</keyword>
<organism evidence="2 3">
    <name type="scientific">Iris pallida</name>
    <name type="common">Sweet iris</name>
    <dbReference type="NCBI Taxonomy" id="29817"/>
    <lineage>
        <taxon>Eukaryota</taxon>
        <taxon>Viridiplantae</taxon>
        <taxon>Streptophyta</taxon>
        <taxon>Embryophyta</taxon>
        <taxon>Tracheophyta</taxon>
        <taxon>Spermatophyta</taxon>
        <taxon>Magnoliopsida</taxon>
        <taxon>Liliopsida</taxon>
        <taxon>Asparagales</taxon>
        <taxon>Iridaceae</taxon>
        <taxon>Iridoideae</taxon>
        <taxon>Irideae</taxon>
        <taxon>Iris</taxon>
    </lineage>
</organism>
<evidence type="ECO:0000256" key="1">
    <source>
        <dbReference type="SAM" id="Phobius"/>
    </source>
</evidence>
<protein>
    <submittedName>
        <fullName evidence="2">Extensin</fullName>
    </submittedName>
</protein>
<feature type="transmembrane region" description="Helical" evidence="1">
    <location>
        <begin position="6"/>
        <end position="27"/>
    </location>
</feature>
<dbReference type="EMBL" id="JANAVB010019794">
    <property type="protein sequence ID" value="KAJ6828142.1"/>
    <property type="molecule type" value="Genomic_DNA"/>
</dbReference>
<dbReference type="AlphaFoldDB" id="A0AAX6GHZ7"/>
<keyword evidence="3" id="KW-1185">Reference proteome</keyword>
<sequence length="40" mass="4270">MWGWCHVVSVLLGANCAGTMMVVGGVARRKNGRWLLVALG</sequence>
<dbReference type="Proteomes" id="UP001140949">
    <property type="component" value="Unassembled WGS sequence"/>
</dbReference>
<gene>
    <name evidence="2" type="ORF">M6B38_365625</name>
</gene>
<evidence type="ECO:0000313" key="2">
    <source>
        <dbReference type="EMBL" id="KAJ6828142.1"/>
    </source>
</evidence>
<keyword evidence="1" id="KW-1133">Transmembrane helix</keyword>
<proteinExistence type="predicted"/>
<accession>A0AAX6GHZ7</accession>